<name>A0A565CER3_9BRAS</name>
<feature type="chain" id="PRO_5021942829" description="Bifunctional inhibitor/plant lipid transfer protein/seed storage helical domain-containing protein" evidence="2">
    <location>
        <begin position="28"/>
        <end position="117"/>
    </location>
</feature>
<dbReference type="Proteomes" id="UP000489600">
    <property type="component" value="Unassembled WGS sequence"/>
</dbReference>
<comment type="caution">
    <text evidence="4">The sequence shown here is derived from an EMBL/GenBank/DDBJ whole genome shotgun (WGS) entry which is preliminary data.</text>
</comment>
<dbReference type="PANTHER" id="PTHR31731">
    <property type="match status" value="1"/>
</dbReference>
<dbReference type="SMART" id="SM00499">
    <property type="entry name" value="AAI"/>
    <property type="match status" value="1"/>
</dbReference>
<dbReference type="EMBL" id="CABITT030000007">
    <property type="protein sequence ID" value="VVB12062.1"/>
    <property type="molecule type" value="Genomic_DNA"/>
</dbReference>
<evidence type="ECO:0000313" key="5">
    <source>
        <dbReference type="Proteomes" id="UP000489600"/>
    </source>
</evidence>
<evidence type="ECO:0000259" key="3">
    <source>
        <dbReference type="SMART" id="SM00499"/>
    </source>
</evidence>
<proteinExistence type="inferred from homology"/>
<reference evidence="4" key="1">
    <citation type="submission" date="2019-07" db="EMBL/GenBank/DDBJ databases">
        <authorList>
            <person name="Dittberner H."/>
        </authorList>
    </citation>
    <scope>NUCLEOTIDE SEQUENCE [LARGE SCALE GENOMIC DNA]</scope>
</reference>
<organism evidence="4 5">
    <name type="scientific">Arabis nemorensis</name>
    <dbReference type="NCBI Taxonomy" id="586526"/>
    <lineage>
        <taxon>Eukaryota</taxon>
        <taxon>Viridiplantae</taxon>
        <taxon>Streptophyta</taxon>
        <taxon>Embryophyta</taxon>
        <taxon>Tracheophyta</taxon>
        <taxon>Spermatophyta</taxon>
        <taxon>Magnoliopsida</taxon>
        <taxon>eudicotyledons</taxon>
        <taxon>Gunneridae</taxon>
        <taxon>Pentapetalae</taxon>
        <taxon>rosids</taxon>
        <taxon>malvids</taxon>
        <taxon>Brassicales</taxon>
        <taxon>Brassicaceae</taxon>
        <taxon>Arabideae</taxon>
        <taxon>Arabis</taxon>
    </lineage>
</organism>
<feature type="signal peptide" evidence="2">
    <location>
        <begin position="1"/>
        <end position="27"/>
    </location>
</feature>
<protein>
    <recommendedName>
        <fullName evidence="3">Bifunctional inhibitor/plant lipid transfer protein/seed storage helical domain-containing protein</fullName>
    </recommendedName>
</protein>
<dbReference type="CDD" id="cd01958">
    <property type="entry name" value="HPS_like"/>
    <property type="match status" value="1"/>
</dbReference>
<keyword evidence="5" id="KW-1185">Reference proteome</keyword>
<keyword evidence="2" id="KW-0732">Signal</keyword>
<dbReference type="InterPro" id="IPR016140">
    <property type="entry name" value="Bifunc_inhib/LTP/seed_store"/>
</dbReference>
<dbReference type="Pfam" id="PF14547">
    <property type="entry name" value="Hydrophob_seed"/>
    <property type="match status" value="1"/>
</dbReference>
<dbReference type="SUPFAM" id="SSF47699">
    <property type="entry name" value="Bifunctional inhibitor/lipid-transfer protein/seed storage 2S albumin"/>
    <property type="match status" value="1"/>
</dbReference>
<dbReference type="OrthoDB" id="1095137at2759"/>
<comment type="similarity">
    <text evidence="1">Belongs to the plant LTP family. PEARLI1 subfamily.</text>
</comment>
<dbReference type="InterPro" id="IPR027923">
    <property type="entry name" value="Hydrophob_seed_dom"/>
</dbReference>
<feature type="domain" description="Bifunctional inhibitor/plant lipid transfer protein/seed storage helical" evidence="3">
    <location>
        <begin position="37"/>
        <end position="116"/>
    </location>
</feature>
<evidence type="ECO:0000313" key="4">
    <source>
        <dbReference type="EMBL" id="VVB12062.1"/>
    </source>
</evidence>
<evidence type="ECO:0000256" key="1">
    <source>
        <dbReference type="ARBA" id="ARBA00008965"/>
    </source>
</evidence>
<sequence length="117" mass="12805">MASKKMMTTTIALFLTINLVFFGFTAAQVPSPQPPVCPRDRIQLQPCILRLRLSLFLTPRIVEPCCTLVAGLSPAVASVCLCNAVRISILNFIVITARLDQVLRLCNVSPPTGFRCT</sequence>
<dbReference type="AlphaFoldDB" id="A0A565CER3"/>
<evidence type="ECO:0000256" key="2">
    <source>
        <dbReference type="SAM" id="SignalP"/>
    </source>
</evidence>
<accession>A0A565CER3</accession>
<gene>
    <name evidence="4" type="ORF">ANE_LOCUS22506</name>
</gene>
<dbReference type="Gene3D" id="1.10.110.10">
    <property type="entry name" value="Plant lipid-transfer and hydrophobic proteins"/>
    <property type="match status" value="1"/>
</dbReference>
<dbReference type="InterPro" id="IPR036312">
    <property type="entry name" value="Bifun_inhib/LTP/seed_sf"/>
</dbReference>
<dbReference type="InterPro" id="IPR051636">
    <property type="entry name" value="Plant_LTP/defense-related"/>
</dbReference>